<evidence type="ECO:0000313" key="2">
    <source>
        <dbReference type="EMBL" id="GLQ62480.1"/>
    </source>
</evidence>
<gene>
    <name evidence="2" type="ORF">GCM10007867_13250</name>
</gene>
<dbReference type="Proteomes" id="UP001156614">
    <property type="component" value="Unassembled WGS sequence"/>
</dbReference>
<feature type="region of interest" description="Disordered" evidence="1">
    <location>
        <begin position="25"/>
        <end position="52"/>
    </location>
</feature>
<protein>
    <submittedName>
        <fullName evidence="2">Uncharacterized protein</fullName>
    </submittedName>
</protein>
<comment type="caution">
    <text evidence="2">The sequence shown here is derived from an EMBL/GenBank/DDBJ whole genome shotgun (WGS) entry which is preliminary data.</text>
</comment>
<proteinExistence type="predicted"/>
<evidence type="ECO:0000256" key="1">
    <source>
        <dbReference type="SAM" id="MobiDB-lite"/>
    </source>
</evidence>
<reference evidence="3" key="1">
    <citation type="journal article" date="2019" name="Int. J. Syst. Evol. Microbiol.">
        <title>The Global Catalogue of Microorganisms (GCM) 10K type strain sequencing project: providing services to taxonomists for standard genome sequencing and annotation.</title>
        <authorList>
            <consortium name="The Broad Institute Genomics Platform"/>
            <consortium name="The Broad Institute Genome Sequencing Center for Infectious Disease"/>
            <person name="Wu L."/>
            <person name="Ma J."/>
        </authorList>
    </citation>
    <scope>NUCLEOTIDE SEQUENCE [LARGE SCALE GENOMIC DNA]</scope>
    <source>
        <strain evidence="3">NBRC 3267</strain>
    </source>
</reference>
<evidence type="ECO:0000313" key="3">
    <source>
        <dbReference type="Proteomes" id="UP001156614"/>
    </source>
</evidence>
<dbReference type="EMBL" id="BSNU01000002">
    <property type="protein sequence ID" value="GLQ62480.1"/>
    <property type="molecule type" value="Genomic_DNA"/>
</dbReference>
<keyword evidence="3" id="KW-1185">Reference proteome</keyword>
<name>A0AAV5NEB1_9PROT</name>
<dbReference type="AlphaFoldDB" id="A0AAV5NEB1"/>
<accession>A0AAV5NEB1</accession>
<sequence>MACIGKQEPVWQTCNFAGPEVEPCQGNTAGSKDSDVSAYAQNQDEAQSPHVL</sequence>
<organism evidence="2 3">
    <name type="scientific">Gluconobacter cerinus</name>
    <dbReference type="NCBI Taxonomy" id="38307"/>
    <lineage>
        <taxon>Bacteria</taxon>
        <taxon>Pseudomonadati</taxon>
        <taxon>Pseudomonadota</taxon>
        <taxon>Alphaproteobacteria</taxon>
        <taxon>Acetobacterales</taxon>
        <taxon>Acetobacteraceae</taxon>
        <taxon>Gluconobacter</taxon>
    </lineage>
</organism>